<comment type="caution">
    <text evidence="1">The sequence shown here is derived from an EMBL/GenBank/DDBJ whole genome shotgun (WGS) entry which is preliminary data.</text>
</comment>
<proteinExistence type="predicted"/>
<keyword evidence="2" id="KW-1185">Reference proteome</keyword>
<sequence>MPRLEFSRLLLPDLYLRTLRALLARYVPGAEVWTYGSRITGGGHEGSDLGIVLRNPGDATQDVEGWNHLKEAPLRVNLSLDSDDVR</sequence>
<dbReference type="InterPro" id="IPR043519">
    <property type="entry name" value="NT_sf"/>
</dbReference>
<gene>
    <name evidence="1" type="ORF">ABC977_11140</name>
</gene>
<protein>
    <submittedName>
        <fullName evidence="1">Nucleotidyltransferase domain-containing protein</fullName>
    </submittedName>
</protein>
<name>A0ABV4BEQ0_9GAMM</name>
<dbReference type="SUPFAM" id="SSF81301">
    <property type="entry name" value="Nucleotidyltransferase"/>
    <property type="match status" value="1"/>
</dbReference>
<dbReference type="Proteomes" id="UP001564408">
    <property type="component" value="Unassembled WGS sequence"/>
</dbReference>
<reference evidence="1 2" key="1">
    <citation type="submission" date="2024-05" db="EMBL/GenBank/DDBJ databases">
        <title>Genome Sequence and Characterization of the New Strain Purple Sulfur Bacterium of Genus Thioalkalicoccus.</title>
        <authorList>
            <person name="Bryantseva I.A."/>
            <person name="Kyndt J.A."/>
            <person name="Imhoff J.F."/>
        </authorList>
    </citation>
    <scope>NUCLEOTIDE SEQUENCE [LARGE SCALE GENOMIC DNA]</scope>
    <source>
        <strain evidence="1 2">Um2</strain>
    </source>
</reference>
<dbReference type="RefSeq" id="WP_369667347.1">
    <property type="nucleotide sequence ID" value="NZ_JBDKXB010000014.1"/>
</dbReference>
<evidence type="ECO:0000313" key="2">
    <source>
        <dbReference type="Proteomes" id="UP001564408"/>
    </source>
</evidence>
<dbReference type="EMBL" id="JBDKXB010000014">
    <property type="protein sequence ID" value="MEY6432961.1"/>
    <property type="molecule type" value="Genomic_DNA"/>
</dbReference>
<organism evidence="1 2">
    <name type="scientific">Thioalkalicoccus limnaeus</name>
    <dbReference type="NCBI Taxonomy" id="120681"/>
    <lineage>
        <taxon>Bacteria</taxon>
        <taxon>Pseudomonadati</taxon>
        <taxon>Pseudomonadota</taxon>
        <taxon>Gammaproteobacteria</taxon>
        <taxon>Chromatiales</taxon>
        <taxon>Chromatiaceae</taxon>
        <taxon>Thioalkalicoccus</taxon>
    </lineage>
</organism>
<dbReference type="Gene3D" id="3.30.460.10">
    <property type="entry name" value="Beta Polymerase, domain 2"/>
    <property type="match status" value="1"/>
</dbReference>
<evidence type="ECO:0000313" key="1">
    <source>
        <dbReference type="EMBL" id="MEY6432961.1"/>
    </source>
</evidence>
<accession>A0ABV4BEQ0</accession>